<evidence type="ECO:0000256" key="1">
    <source>
        <dbReference type="SAM" id="Phobius"/>
    </source>
</evidence>
<dbReference type="RefSeq" id="WP_191202897.1">
    <property type="nucleotide sequence ID" value="NZ_JACXZA010000002.1"/>
</dbReference>
<reference evidence="2 3" key="1">
    <citation type="submission" date="2020-09" db="EMBL/GenBank/DDBJ databases">
        <title>Paenibacillus sp. strain PR3 16S rRNA gene Genome sequencing and assembly.</title>
        <authorList>
            <person name="Kim J."/>
        </authorList>
    </citation>
    <scope>NUCLEOTIDE SEQUENCE [LARGE SCALE GENOMIC DNA]</scope>
    <source>
        <strain evidence="2 3">PR3</strain>
    </source>
</reference>
<keyword evidence="1" id="KW-1133">Transmembrane helix</keyword>
<evidence type="ECO:0000313" key="2">
    <source>
        <dbReference type="EMBL" id="MBD3918575.1"/>
    </source>
</evidence>
<keyword evidence="3" id="KW-1185">Reference proteome</keyword>
<keyword evidence="1" id="KW-0472">Membrane</keyword>
<protein>
    <submittedName>
        <fullName evidence="2">YqzE family protein</fullName>
    </submittedName>
</protein>
<evidence type="ECO:0000313" key="3">
    <source>
        <dbReference type="Proteomes" id="UP000609346"/>
    </source>
</evidence>
<sequence>MADKRDEFFKFVGKQLVTYVGQPAEERQQRRQLRQEAKAMREPWMTRWFGIAPLSIMFWMNGWKKRHSEQKRGHGAHSEAHPQR</sequence>
<gene>
    <name evidence="2" type="ORF">H8B09_07420</name>
</gene>
<dbReference type="InterPro" id="IPR025622">
    <property type="entry name" value="YqzE"/>
</dbReference>
<feature type="transmembrane region" description="Helical" evidence="1">
    <location>
        <begin position="44"/>
        <end position="63"/>
    </location>
</feature>
<name>A0ABR8MRF4_9BACL</name>
<proteinExistence type="predicted"/>
<comment type="caution">
    <text evidence="2">The sequence shown here is derived from an EMBL/GenBank/DDBJ whole genome shotgun (WGS) entry which is preliminary data.</text>
</comment>
<organism evidence="2 3">
    <name type="scientific">Paenibacillus terricola</name>
    <dbReference type="NCBI Taxonomy" id="2763503"/>
    <lineage>
        <taxon>Bacteria</taxon>
        <taxon>Bacillati</taxon>
        <taxon>Bacillota</taxon>
        <taxon>Bacilli</taxon>
        <taxon>Bacillales</taxon>
        <taxon>Paenibacillaceae</taxon>
        <taxon>Paenibacillus</taxon>
    </lineage>
</organism>
<accession>A0ABR8MRF4</accession>
<dbReference type="Pfam" id="PF14038">
    <property type="entry name" value="YqzE"/>
    <property type="match status" value="1"/>
</dbReference>
<dbReference type="EMBL" id="JACXZA010000002">
    <property type="protein sequence ID" value="MBD3918575.1"/>
    <property type="molecule type" value="Genomic_DNA"/>
</dbReference>
<dbReference type="Proteomes" id="UP000609346">
    <property type="component" value="Unassembled WGS sequence"/>
</dbReference>
<keyword evidence="1" id="KW-0812">Transmembrane</keyword>